<dbReference type="RefSeq" id="WP_174673646.1">
    <property type="nucleotide sequence ID" value="NZ_CP054491.1"/>
</dbReference>
<organism evidence="1 2">
    <name type="scientific">Candidatus Reidiella endopervernicosa</name>
    <dbReference type="NCBI Taxonomy" id="2738883"/>
    <lineage>
        <taxon>Bacteria</taxon>
        <taxon>Pseudomonadati</taxon>
        <taxon>Pseudomonadota</taxon>
        <taxon>Gammaproteobacteria</taxon>
        <taxon>Candidatus Reidiella</taxon>
    </lineage>
</organism>
<proteinExistence type="predicted"/>
<dbReference type="AlphaFoldDB" id="A0A6N0HZY6"/>
<dbReference type="Proteomes" id="UP000509658">
    <property type="component" value="Chromosome"/>
</dbReference>
<reference evidence="1 2" key="1">
    <citation type="submission" date="2020-05" db="EMBL/GenBank/DDBJ databases">
        <title>Horizontal transmission and recombination maintain forever young bacterial symbiont genomes.</title>
        <authorList>
            <person name="Russell S.L."/>
            <person name="Pepper-Tunick E."/>
            <person name="Svedberg J."/>
            <person name="Byrne A."/>
            <person name="Ruelas Castillo J."/>
            <person name="Vollmers C."/>
            <person name="Beinart R.A."/>
            <person name="Corbett-Detig R."/>
        </authorList>
    </citation>
    <scope>NUCLEOTIDE SEQUENCE [LARGE SCALE GENOMIC DNA]</scope>
    <source>
        <strain evidence="1">Santa_Monica_outfall</strain>
    </source>
</reference>
<protein>
    <submittedName>
        <fullName evidence="1">Uncharacterized protein</fullName>
    </submittedName>
</protein>
<name>A0A6N0HZY6_9GAMM</name>
<keyword evidence="2" id="KW-1185">Reference proteome</keyword>
<evidence type="ECO:0000313" key="1">
    <source>
        <dbReference type="EMBL" id="QKQ27942.1"/>
    </source>
</evidence>
<evidence type="ECO:0000313" key="2">
    <source>
        <dbReference type="Proteomes" id="UP000509658"/>
    </source>
</evidence>
<dbReference type="EMBL" id="CP054491">
    <property type="protein sequence ID" value="QKQ27942.1"/>
    <property type="molecule type" value="Genomic_DNA"/>
</dbReference>
<accession>A0A6N0HZY6</accession>
<sequence length="62" mass="6920">MEVYTHSTSHSAPSAETIRDEIAYFESRLAEMGLAGDCAYEHALSRVYTSLIDEKRLQIAAL</sequence>
<gene>
    <name evidence="1" type="ORF">HUE57_17880</name>
</gene>
<dbReference type="KEGG" id="rev:HUE57_17880"/>